<keyword evidence="2" id="KW-1185">Reference proteome</keyword>
<sequence>MYGIKFKRAHKKAITIAFEIPKISSAIV</sequence>
<name>A9DUK0_9FLAO</name>
<dbReference type="AlphaFoldDB" id="A9DUK0"/>
<dbReference type="EMBL" id="ABIB01000004">
    <property type="protein sequence ID" value="EDP96300.1"/>
    <property type="molecule type" value="Genomic_DNA"/>
</dbReference>
<evidence type="ECO:0000313" key="2">
    <source>
        <dbReference type="Proteomes" id="UP000002945"/>
    </source>
</evidence>
<accession>A9DUK0</accession>
<proteinExistence type="predicted"/>
<dbReference type="HOGENOM" id="CLU_3412599_0_0_10"/>
<evidence type="ECO:0000313" key="1">
    <source>
        <dbReference type="EMBL" id="EDP96300.1"/>
    </source>
</evidence>
<protein>
    <submittedName>
        <fullName evidence="1">Uncharacterized protein</fullName>
    </submittedName>
</protein>
<organism evidence="1 2">
    <name type="scientific">Kordia algicida OT-1</name>
    <dbReference type="NCBI Taxonomy" id="391587"/>
    <lineage>
        <taxon>Bacteria</taxon>
        <taxon>Pseudomonadati</taxon>
        <taxon>Bacteroidota</taxon>
        <taxon>Flavobacteriia</taxon>
        <taxon>Flavobacteriales</taxon>
        <taxon>Flavobacteriaceae</taxon>
        <taxon>Kordia</taxon>
    </lineage>
</organism>
<gene>
    <name evidence="1" type="ORF">KAOT1_02787</name>
</gene>
<dbReference type="Proteomes" id="UP000002945">
    <property type="component" value="Unassembled WGS sequence"/>
</dbReference>
<comment type="caution">
    <text evidence="1">The sequence shown here is derived from an EMBL/GenBank/DDBJ whole genome shotgun (WGS) entry which is preliminary data.</text>
</comment>
<reference evidence="1 2" key="1">
    <citation type="journal article" date="2011" name="J. Bacteriol.">
        <title>Genome sequence of the algicidal bacterium Kordia algicida OT-1.</title>
        <authorList>
            <person name="Lee H.S."/>
            <person name="Kang S.G."/>
            <person name="Kwon K.K."/>
            <person name="Lee J.H."/>
            <person name="Kim S.J."/>
        </authorList>
    </citation>
    <scope>NUCLEOTIDE SEQUENCE [LARGE SCALE GENOMIC DNA]</scope>
    <source>
        <strain evidence="1 2">OT-1</strain>
    </source>
</reference>